<dbReference type="STRING" id="2060906.A0A0H1B5A8"/>
<proteinExistence type="predicted"/>
<dbReference type="InterPro" id="IPR045269">
    <property type="entry name" value="Atg1-like"/>
</dbReference>
<dbReference type="InterPro" id="IPR017441">
    <property type="entry name" value="Protein_kinase_ATP_BS"/>
</dbReference>
<dbReference type="CDD" id="cd00180">
    <property type="entry name" value="PKc"/>
    <property type="match status" value="1"/>
</dbReference>
<evidence type="ECO:0000256" key="15">
    <source>
        <dbReference type="SAM" id="MobiDB-lite"/>
    </source>
</evidence>
<reference evidence="18" key="1">
    <citation type="journal article" date="2015" name="PLoS Genet.">
        <title>The dynamic genome and transcriptome of the human fungal pathogen Blastomyces and close relative Emmonsia.</title>
        <authorList>
            <person name="Munoz J.F."/>
            <person name="Gauthier G.M."/>
            <person name="Desjardins C.A."/>
            <person name="Gallo J.E."/>
            <person name="Holder J."/>
            <person name="Sullivan T.D."/>
            <person name="Marty A.J."/>
            <person name="Carmen J.C."/>
            <person name="Chen Z."/>
            <person name="Ding L."/>
            <person name="Gujja S."/>
            <person name="Magrini V."/>
            <person name="Misas E."/>
            <person name="Mitreva M."/>
            <person name="Priest M."/>
            <person name="Saif S."/>
            <person name="Whiston E.A."/>
            <person name="Young S."/>
            <person name="Zeng Q."/>
            <person name="Goldman W.E."/>
            <person name="Mardis E.R."/>
            <person name="Taylor J.W."/>
            <person name="McEwen J.G."/>
            <person name="Clay O.K."/>
            <person name="Klein B.S."/>
            <person name="Cuomo C.A."/>
        </authorList>
    </citation>
    <scope>NUCLEOTIDE SEQUENCE [LARGE SCALE GENOMIC DNA]</scope>
    <source>
        <strain evidence="18">UAMH 139</strain>
    </source>
</reference>
<dbReference type="InterPro" id="IPR011009">
    <property type="entry name" value="Kinase-like_dom_sf"/>
</dbReference>
<comment type="catalytic activity">
    <reaction evidence="13">
        <text>L-seryl-[protein] + ATP = O-phospho-L-seryl-[protein] + ADP + H(+)</text>
        <dbReference type="Rhea" id="RHEA:17989"/>
        <dbReference type="Rhea" id="RHEA-COMP:9863"/>
        <dbReference type="Rhea" id="RHEA-COMP:11604"/>
        <dbReference type="ChEBI" id="CHEBI:15378"/>
        <dbReference type="ChEBI" id="CHEBI:29999"/>
        <dbReference type="ChEBI" id="CHEBI:30616"/>
        <dbReference type="ChEBI" id="CHEBI:83421"/>
        <dbReference type="ChEBI" id="CHEBI:456216"/>
        <dbReference type="EC" id="2.7.11.1"/>
    </reaction>
</comment>
<dbReference type="Pfam" id="PF00069">
    <property type="entry name" value="Pkinase"/>
    <property type="match status" value="1"/>
</dbReference>
<evidence type="ECO:0000256" key="7">
    <source>
        <dbReference type="ARBA" id="ARBA00022741"/>
    </source>
</evidence>
<comment type="subcellular location">
    <subcellularLocation>
        <location evidence="1">Preautophagosomal structure membrane</location>
        <topology evidence="1">Peripheral membrane protein</topology>
    </subcellularLocation>
</comment>
<evidence type="ECO:0000259" key="16">
    <source>
        <dbReference type="PROSITE" id="PS50011"/>
    </source>
</evidence>
<dbReference type="PROSITE" id="PS50011">
    <property type="entry name" value="PROTEIN_KINASE_DOM"/>
    <property type="match status" value="1"/>
</dbReference>
<evidence type="ECO:0000313" key="17">
    <source>
        <dbReference type="EMBL" id="KLJ06258.1"/>
    </source>
</evidence>
<dbReference type="InterPro" id="IPR000719">
    <property type="entry name" value="Prot_kinase_dom"/>
</dbReference>
<dbReference type="Proteomes" id="UP000053573">
    <property type="component" value="Unassembled WGS sequence"/>
</dbReference>
<protein>
    <recommendedName>
        <fullName evidence="3">Serine/threonine-protein kinase ATG1</fullName>
        <ecNumber evidence="2">2.7.11.1</ecNumber>
    </recommendedName>
    <alternativeName>
        <fullName evidence="11">Autophagy-related protein 1</fullName>
    </alternativeName>
    <alternativeName>
        <fullName evidence="4">Serine/threonine-protein kinase atg1</fullName>
    </alternativeName>
</protein>
<dbReference type="EC" id="2.7.11.1" evidence="2"/>
<dbReference type="InterPro" id="IPR008271">
    <property type="entry name" value="Ser/Thr_kinase_AS"/>
</dbReference>
<feature type="domain" description="Protein kinase" evidence="16">
    <location>
        <begin position="207"/>
        <end position="457"/>
    </location>
</feature>
<dbReference type="GO" id="GO:0005829">
    <property type="term" value="C:cytosol"/>
    <property type="evidence" value="ECO:0007669"/>
    <property type="project" value="TreeGrafter"/>
</dbReference>
<dbReference type="CDD" id="cd00060">
    <property type="entry name" value="FHA"/>
    <property type="match status" value="1"/>
</dbReference>
<dbReference type="PANTHER" id="PTHR24348:SF22">
    <property type="entry name" value="NON-SPECIFIC SERINE_THREONINE PROTEIN KINASE"/>
    <property type="match status" value="1"/>
</dbReference>
<dbReference type="InterPro" id="IPR008984">
    <property type="entry name" value="SMAD_FHA_dom_sf"/>
</dbReference>
<evidence type="ECO:0000313" key="18">
    <source>
        <dbReference type="Proteomes" id="UP000053573"/>
    </source>
</evidence>
<dbReference type="PANTHER" id="PTHR24348">
    <property type="entry name" value="SERINE/THREONINE-PROTEIN KINASE UNC-51-RELATED"/>
    <property type="match status" value="1"/>
</dbReference>
<dbReference type="SUPFAM" id="SSF56112">
    <property type="entry name" value="Protein kinase-like (PK-like)"/>
    <property type="match status" value="1"/>
</dbReference>
<evidence type="ECO:0000256" key="1">
    <source>
        <dbReference type="ARBA" id="ARBA00004623"/>
    </source>
</evidence>
<comment type="catalytic activity">
    <reaction evidence="12">
        <text>L-threonyl-[protein] + ATP = O-phospho-L-threonyl-[protein] + ADP + H(+)</text>
        <dbReference type="Rhea" id="RHEA:46608"/>
        <dbReference type="Rhea" id="RHEA-COMP:11060"/>
        <dbReference type="Rhea" id="RHEA-COMP:11605"/>
        <dbReference type="ChEBI" id="CHEBI:15378"/>
        <dbReference type="ChEBI" id="CHEBI:30013"/>
        <dbReference type="ChEBI" id="CHEBI:30616"/>
        <dbReference type="ChEBI" id="CHEBI:61977"/>
        <dbReference type="ChEBI" id="CHEBI:456216"/>
        <dbReference type="EC" id="2.7.11.1"/>
    </reaction>
</comment>
<dbReference type="GO" id="GO:0000045">
    <property type="term" value="P:autophagosome assembly"/>
    <property type="evidence" value="ECO:0007669"/>
    <property type="project" value="TreeGrafter"/>
</dbReference>
<evidence type="ECO:0000256" key="4">
    <source>
        <dbReference type="ARBA" id="ARBA00019599"/>
    </source>
</evidence>
<evidence type="ECO:0000256" key="3">
    <source>
        <dbReference type="ARBA" id="ARBA00018572"/>
    </source>
</evidence>
<keyword evidence="10" id="KW-0072">Autophagy</keyword>
<organism evidence="17 18">
    <name type="scientific">Blastomyces silverae</name>
    <dbReference type="NCBI Taxonomy" id="2060906"/>
    <lineage>
        <taxon>Eukaryota</taxon>
        <taxon>Fungi</taxon>
        <taxon>Dikarya</taxon>
        <taxon>Ascomycota</taxon>
        <taxon>Pezizomycotina</taxon>
        <taxon>Eurotiomycetes</taxon>
        <taxon>Eurotiomycetidae</taxon>
        <taxon>Onygenales</taxon>
        <taxon>Ajellomycetaceae</taxon>
        <taxon>Blastomyces</taxon>
    </lineage>
</organism>
<keyword evidence="7 14" id="KW-0547">Nucleotide-binding</keyword>
<dbReference type="GO" id="GO:0005776">
    <property type="term" value="C:autophagosome"/>
    <property type="evidence" value="ECO:0007669"/>
    <property type="project" value="TreeGrafter"/>
</dbReference>
<dbReference type="GO" id="GO:0034045">
    <property type="term" value="C:phagophore assembly site membrane"/>
    <property type="evidence" value="ECO:0007669"/>
    <property type="project" value="UniProtKB-SubCell"/>
</dbReference>
<dbReference type="GO" id="GO:0000422">
    <property type="term" value="P:autophagy of mitochondrion"/>
    <property type="evidence" value="ECO:0007669"/>
    <property type="project" value="TreeGrafter"/>
</dbReference>
<dbReference type="SMART" id="SM00220">
    <property type="entry name" value="S_TKc"/>
    <property type="match status" value="1"/>
</dbReference>
<keyword evidence="8" id="KW-0418">Kinase</keyword>
<evidence type="ECO:0000256" key="14">
    <source>
        <dbReference type="PROSITE-ProRule" id="PRU10141"/>
    </source>
</evidence>
<dbReference type="PROSITE" id="PS00108">
    <property type="entry name" value="PROTEIN_KINASE_ST"/>
    <property type="match status" value="1"/>
</dbReference>
<dbReference type="GO" id="GO:0061709">
    <property type="term" value="P:reticulophagy"/>
    <property type="evidence" value="ECO:0007669"/>
    <property type="project" value="TreeGrafter"/>
</dbReference>
<name>A0A0H1B5A8_9EURO</name>
<evidence type="ECO:0000256" key="8">
    <source>
        <dbReference type="ARBA" id="ARBA00022777"/>
    </source>
</evidence>
<dbReference type="SUPFAM" id="SSF49879">
    <property type="entry name" value="SMAD/FHA domain"/>
    <property type="match status" value="1"/>
</dbReference>
<keyword evidence="18" id="KW-1185">Reference proteome</keyword>
<dbReference type="AlphaFoldDB" id="A0A0H1B5A8"/>
<evidence type="ECO:0000256" key="2">
    <source>
        <dbReference type="ARBA" id="ARBA00012513"/>
    </source>
</evidence>
<dbReference type="GO" id="GO:0042594">
    <property type="term" value="P:response to starvation"/>
    <property type="evidence" value="ECO:0007669"/>
    <property type="project" value="TreeGrafter"/>
</dbReference>
<feature type="region of interest" description="Disordered" evidence="15">
    <location>
        <begin position="467"/>
        <end position="565"/>
    </location>
</feature>
<dbReference type="Gene3D" id="1.10.510.10">
    <property type="entry name" value="Transferase(Phosphotransferase) domain 1"/>
    <property type="match status" value="1"/>
</dbReference>
<dbReference type="GO" id="GO:0034727">
    <property type="term" value="P:piecemeal microautophagy of the nucleus"/>
    <property type="evidence" value="ECO:0007669"/>
    <property type="project" value="TreeGrafter"/>
</dbReference>
<evidence type="ECO:0000256" key="10">
    <source>
        <dbReference type="ARBA" id="ARBA00023006"/>
    </source>
</evidence>
<evidence type="ECO:0000256" key="5">
    <source>
        <dbReference type="ARBA" id="ARBA00022527"/>
    </source>
</evidence>
<dbReference type="GO" id="GO:0004674">
    <property type="term" value="F:protein serine/threonine kinase activity"/>
    <property type="evidence" value="ECO:0007669"/>
    <property type="project" value="UniProtKB-KW"/>
</dbReference>
<evidence type="ECO:0000256" key="6">
    <source>
        <dbReference type="ARBA" id="ARBA00022679"/>
    </source>
</evidence>
<keyword evidence="6" id="KW-0808">Transferase</keyword>
<sequence>MDIRPFALSPRQVPHHQALFSLVPLNPNAHAVIDNPLNRRFLSRFVHKNTQYVGLDIGFHIQSIARYTLATLGRSGADITVDGPSISRIQCSFEVHAENDAVMLYDRSNSQTTEVYGLGCVPFEPGRRRRVVVRPEVNHMFSMGGNEDDLVQFQLVWHRVDFNANYEVANRVETPMQARTIDNIPTAAPSRLPLIQLPVHHEPQIRYKELVTLGRGTYGTASKVIDMDSGEIMAVKCIRPPPGGFRDCDLTRLQREIEALSSCSHPNIIEYIRYQRSPKQFEIFMALKEGSIDNLIQRRVFDEHDHCVNNLLHQMLSALDYLAFYGIIHRDVKPANILYTTVGQLNYRYYLTDFGFCNSVDQARSGVGSRMYMAPELLQGKQIPQTPKADIWSLFVTLAWAVNADNYRSKNPFTADEILNAVLDAARTDRMYPFKDMAEIEPDKRASAAQMLVQHFNGVGRTAQLEQVETTTSAKDTQEDVIMGSTSPRLGWPPPGPTYPSPQTALTTGLGINAFNDGPQWRAEGPSRVPNAFGAPSHPRQPNDWSDSKRQSPQHEFPSMFPRRR</sequence>
<feature type="binding site" evidence="14">
    <location>
        <position position="236"/>
    </location>
    <ligand>
        <name>ATP</name>
        <dbReference type="ChEBI" id="CHEBI:30616"/>
    </ligand>
</feature>
<evidence type="ECO:0000256" key="12">
    <source>
        <dbReference type="ARBA" id="ARBA00047899"/>
    </source>
</evidence>
<feature type="compositionally biased region" description="Pro residues" evidence="15">
    <location>
        <begin position="491"/>
        <end position="500"/>
    </location>
</feature>
<gene>
    <name evidence="17" type="ORF">EMPG_09293</name>
</gene>
<evidence type="ECO:0000256" key="9">
    <source>
        <dbReference type="ARBA" id="ARBA00022840"/>
    </source>
</evidence>
<keyword evidence="9 14" id="KW-0067">ATP-binding</keyword>
<dbReference type="GO" id="GO:0005524">
    <property type="term" value="F:ATP binding"/>
    <property type="evidence" value="ECO:0007669"/>
    <property type="project" value="UniProtKB-UniRule"/>
</dbReference>
<dbReference type="GO" id="GO:0010506">
    <property type="term" value="P:regulation of autophagy"/>
    <property type="evidence" value="ECO:0007669"/>
    <property type="project" value="InterPro"/>
</dbReference>
<accession>A0A0H1B5A8</accession>
<evidence type="ECO:0000256" key="11">
    <source>
        <dbReference type="ARBA" id="ARBA00030237"/>
    </source>
</evidence>
<evidence type="ECO:0000256" key="13">
    <source>
        <dbReference type="ARBA" id="ARBA00048679"/>
    </source>
</evidence>
<dbReference type="OrthoDB" id="4062651at2759"/>
<keyword evidence="5" id="KW-0723">Serine/threonine-protein kinase</keyword>
<comment type="caution">
    <text evidence="17">The sequence shown here is derived from an EMBL/GenBank/DDBJ whole genome shotgun (WGS) entry which is preliminary data.</text>
</comment>
<dbReference type="EMBL" id="LDEV01003219">
    <property type="protein sequence ID" value="KLJ06258.1"/>
    <property type="molecule type" value="Genomic_DNA"/>
</dbReference>
<dbReference type="PROSITE" id="PS00107">
    <property type="entry name" value="PROTEIN_KINASE_ATP"/>
    <property type="match status" value="1"/>
</dbReference>